<evidence type="ECO:0000256" key="2">
    <source>
        <dbReference type="ARBA" id="ARBA00022729"/>
    </source>
</evidence>
<dbReference type="Gramene" id="OGLUM04G01010.2">
    <property type="protein sequence ID" value="OGLUM04G01010.2"/>
    <property type="gene ID" value="OGLUM04G01010"/>
</dbReference>
<evidence type="ECO:0000313" key="5">
    <source>
        <dbReference type="Proteomes" id="UP000026961"/>
    </source>
</evidence>
<accession>A0A0D9ZGK9</accession>
<evidence type="ECO:0000256" key="3">
    <source>
        <dbReference type="SAM" id="MobiDB-lite"/>
    </source>
</evidence>
<dbReference type="InterPro" id="IPR036852">
    <property type="entry name" value="Peptidase_S8/S53_dom_sf"/>
</dbReference>
<evidence type="ECO:0008006" key="6">
    <source>
        <dbReference type="Google" id="ProtNLM"/>
    </source>
</evidence>
<evidence type="ECO:0000256" key="1">
    <source>
        <dbReference type="ARBA" id="ARBA00011073"/>
    </source>
</evidence>
<sequence length="293" mass="31622">MPVRNIPKVADPFDYGAGFINPNMAADLGLIYDIAASNYLKFFNCIGGLATGDNCTTAKRSLADLNLPSIAIPNLKTFQTATCILTNGRWEKLHRCRLRFLVRVDLQWGIGLEPHRPDSPPPLLVVVIVTRASSVSLSRCLSCGEKNLSSPLLVVVVVTRAGTGSPSPPPHQRSRRKSPRSPQGEREKCGYSITPESPSFADDGYGPPPSKWKGVCQVGPSFKAKSCNRKLIGARWYIDDDTLRSMSKDEILSPRDVVGHGTHTASTAGGNIIHNASILWLPAGTVRGGAPRA</sequence>
<dbReference type="Gene3D" id="3.40.50.200">
    <property type="entry name" value="Peptidase S8/S53 domain"/>
    <property type="match status" value="2"/>
</dbReference>
<feature type="region of interest" description="Disordered" evidence="3">
    <location>
        <begin position="161"/>
        <end position="206"/>
    </location>
</feature>
<proteinExistence type="inferred from homology"/>
<dbReference type="Proteomes" id="UP000026961">
    <property type="component" value="Chromosome 4"/>
</dbReference>
<dbReference type="PANTHER" id="PTHR10795">
    <property type="entry name" value="PROPROTEIN CONVERTASE SUBTILISIN/KEXIN"/>
    <property type="match status" value="1"/>
</dbReference>
<comment type="similarity">
    <text evidence="1">Belongs to the peptidase S8 family.</text>
</comment>
<dbReference type="EnsemblPlants" id="OGLUM04G01010.2">
    <property type="protein sequence ID" value="OGLUM04G01010.2"/>
    <property type="gene ID" value="OGLUM04G01010"/>
</dbReference>
<keyword evidence="2" id="KW-0732">Signal</keyword>
<reference evidence="4" key="2">
    <citation type="submission" date="2018-05" db="EMBL/GenBank/DDBJ databases">
        <title>OgluRS3 (Oryza glumaepatula Reference Sequence Version 3).</title>
        <authorList>
            <person name="Zhang J."/>
            <person name="Kudrna D."/>
            <person name="Lee S."/>
            <person name="Talag J."/>
            <person name="Welchert J."/>
            <person name="Wing R.A."/>
        </authorList>
    </citation>
    <scope>NUCLEOTIDE SEQUENCE [LARGE SCALE GENOMIC DNA]</scope>
</reference>
<dbReference type="InterPro" id="IPR045051">
    <property type="entry name" value="SBT"/>
</dbReference>
<evidence type="ECO:0000313" key="4">
    <source>
        <dbReference type="EnsemblPlants" id="OGLUM04G01010.2"/>
    </source>
</evidence>
<protein>
    <recommendedName>
        <fullName evidence="6">Peptidase S8/S53 domain-containing protein</fullName>
    </recommendedName>
</protein>
<dbReference type="HOGENOM" id="CLU_951152_0_0_1"/>
<keyword evidence="5" id="KW-1185">Reference proteome</keyword>
<dbReference type="SUPFAM" id="SSF52743">
    <property type="entry name" value="Subtilisin-like"/>
    <property type="match status" value="1"/>
</dbReference>
<organism evidence="4">
    <name type="scientific">Oryza glumipatula</name>
    <dbReference type="NCBI Taxonomy" id="40148"/>
    <lineage>
        <taxon>Eukaryota</taxon>
        <taxon>Viridiplantae</taxon>
        <taxon>Streptophyta</taxon>
        <taxon>Embryophyta</taxon>
        <taxon>Tracheophyta</taxon>
        <taxon>Spermatophyta</taxon>
        <taxon>Magnoliopsida</taxon>
        <taxon>Liliopsida</taxon>
        <taxon>Poales</taxon>
        <taxon>Poaceae</taxon>
        <taxon>BOP clade</taxon>
        <taxon>Oryzoideae</taxon>
        <taxon>Oryzeae</taxon>
        <taxon>Oryzinae</taxon>
        <taxon>Oryza</taxon>
    </lineage>
</organism>
<dbReference type="GO" id="GO:0004252">
    <property type="term" value="F:serine-type endopeptidase activity"/>
    <property type="evidence" value="ECO:0007669"/>
    <property type="project" value="InterPro"/>
</dbReference>
<dbReference type="GO" id="GO:0006508">
    <property type="term" value="P:proteolysis"/>
    <property type="evidence" value="ECO:0007669"/>
    <property type="project" value="InterPro"/>
</dbReference>
<reference evidence="4" key="1">
    <citation type="submission" date="2015-04" db="UniProtKB">
        <authorList>
            <consortium name="EnsemblPlants"/>
        </authorList>
    </citation>
    <scope>IDENTIFICATION</scope>
</reference>
<dbReference type="AlphaFoldDB" id="A0A0D9ZGK9"/>
<name>A0A0D9ZGK9_9ORYZ</name>